<evidence type="ECO:0000313" key="3">
    <source>
        <dbReference type="Proteomes" id="UP000053766"/>
    </source>
</evidence>
<dbReference type="Proteomes" id="UP000053766">
    <property type="component" value="Unassembled WGS sequence"/>
</dbReference>
<protein>
    <submittedName>
        <fullName evidence="2">Uncharacterized protein</fullName>
    </submittedName>
</protein>
<proteinExistence type="predicted"/>
<evidence type="ECO:0000256" key="1">
    <source>
        <dbReference type="SAM" id="MobiDB-lite"/>
    </source>
</evidence>
<evidence type="ECO:0000313" key="2">
    <source>
        <dbReference type="EMBL" id="KJH52073.1"/>
    </source>
</evidence>
<sequence>MILFQKMSTSEKSATISDKKDDSKSSGKVHSPLLCELLKQTHKRAFNDSSHHVSTIPNDTKVGKVPINASTYNHGKAAESTSGLRELLATPCKQLKYGNPSINSAVVNHHVASEETNSTIRHLLSLPRLDARREMRSNLATKIEMKENLPMQSITHKVDQIRSMTMPRHYPTDSATMTELKLHQAYKLHKFAKGIVASKTSTQ</sequence>
<dbReference type="AlphaFoldDB" id="A0A0D8Y5B8"/>
<feature type="region of interest" description="Disordered" evidence="1">
    <location>
        <begin position="1"/>
        <end position="28"/>
    </location>
</feature>
<keyword evidence="3" id="KW-1185">Reference proteome</keyword>
<name>A0A0D8Y5B8_DICVI</name>
<reference evidence="2 3" key="1">
    <citation type="submission" date="2013-11" db="EMBL/GenBank/DDBJ databases">
        <title>Draft genome of the bovine lungworm Dictyocaulus viviparus.</title>
        <authorList>
            <person name="Mitreva M."/>
        </authorList>
    </citation>
    <scope>NUCLEOTIDE SEQUENCE [LARGE SCALE GENOMIC DNA]</scope>
    <source>
        <strain evidence="2 3">HannoverDv2000</strain>
    </source>
</reference>
<reference evidence="3" key="2">
    <citation type="journal article" date="2016" name="Sci. Rep.">
        <title>Dictyocaulus viviparus genome, variome and transcriptome elucidate lungworm biology and support future intervention.</title>
        <authorList>
            <person name="McNulty S.N."/>
            <person name="Strube C."/>
            <person name="Rosa B.A."/>
            <person name="Martin J.C."/>
            <person name="Tyagi R."/>
            <person name="Choi Y.J."/>
            <person name="Wang Q."/>
            <person name="Hallsworth Pepin K."/>
            <person name="Zhang X."/>
            <person name="Ozersky P."/>
            <person name="Wilson R.K."/>
            <person name="Sternberg P.W."/>
            <person name="Gasser R.B."/>
            <person name="Mitreva M."/>
        </authorList>
    </citation>
    <scope>NUCLEOTIDE SEQUENCE [LARGE SCALE GENOMIC DNA]</scope>
    <source>
        <strain evidence="3">HannoverDv2000</strain>
    </source>
</reference>
<gene>
    <name evidence="2" type="ORF">DICVIV_01775</name>
</gene>
<feature type="compositionally biased region" description="Polar residues" evidence="1">
    <location>
        <begin position="1"/>
        <end position="16"/>
    </location>
</feature>
<dbReference type="OrthoDB" id="5876975at2759"/>
<accession>A0A0D8Y5B8</accession>
<dbReference type="EMBL" id="KN716171">
    <property type="protein sequence ID" value="KJH52073.1"/>
    <property type="molecule type" value="Genomic_DNA"/>
</dbReference>
<organism evidence="2 3">
    <name type="scientific">Dictyocaulus viviparus</name>
    <name type="common">Bovine lungworm</name>
    <dbReference type="NCBI Taxonomy" id="29172"/>
    <lineage>
        <taxon>Eukaryota</taxon>
        <taxon>Metazoa</taxon>
        <taxon>Ecdysozoa</taxon>
        <taxon>Nematoda</taxon>
        <taxon>Chromadorea</taxon>
        <taxon>Rhabditida</taxon>
        <taxon>Rhabditina</taxon>
        <taxon>Rhabditomorpha</taxon>
        <taxon>Strongyloidea</taxon>
        <taxon>Metastrongylidae</taxon>
        <taxon>Dictyocaulus</taxon>
    </lineage>
</organism>